<dbReference type="AlphaFoldDB" id="A0A2N0VFM6"/>
<protein>
    <submittedName>
        <fullName evidence="3">Peptidase</fullName>
    </submittedName>
</protein>
<evidence type="ECO:0000259" key="2">
    <source>
        <dbReference type="Pfam" id="PF01433"/>
    </source>
</evidence>
<dbReference type="InterPro" id="IPR027268">
    <property type="entry name" value="Peptidase_M4/M1_CTD_sf"/>
</dbReference>
<name>A0A2N0VFM6_9BACT</name>
<dbReference type="EMBL" id="PISP01000003">
    <property type="protein sequence ID" value="PKD42997.1"/>
    <property type="molecule type" value="Genomic_DNA"/>
</dbReference>
<dbReference type="GO" id="GO:0005615">
    <property type="term" value="C:extracellular space"/>
    <property type="evidence" value="ECO:0007669"/>
    <property type="project" value="TreeGrafter"/>
</dbReference>
<dbReference type="CDD" id="cd09604">
    <property type="entry name" value="M1_APN_like"/>
    <property type="match status" value="1"/>
</dbReference>
<sequence>MQLLSSINMIKKSLFSALFSALFIFSLSCATSEQVQSPSEDTSESSKITVSEAERPIPYPIEVPDAYLQAVENGTRTSSGQPGENYWQNYATYDLSAEIDPESHTLYGESSVEYINNSPDDLEVIVVELAQNLHKEGTPKKEMTEITGGSDLSRVHVNGQDFEPISMFQRWTQNASGYILEGTRLYIFPDGVLESGQSMNFEFEWSFEIPQEGASGRMGRSRDNLYFIAYWYPQIAVYDDVYGWMEDPFVGNAEFYHGFANYELSVTMPKEWLVMGTGEFLNPEETLSQRTLERYNQAGNSDEPIIIADFDELSDATIQTDEDMLTWEFSSKQIRDVAFSATLESRWDATRTDVGDLDDDGQTDYSRINTFFREEAPLWKEQATYAQHSIQFLSDYTTVPYPWPHMTSVEGADIIGGGMEFPMMTIIGDYNNAGAVPLYGVTAHELAHMWFPMILSTNERRYTWIDEGYTTFHTNEANKDFYGDRFDNNDIFGGYLQIAGSDLEGEMMRWSDFHYPGPAYGVASYPKPASVLAALRGVLGNELFLEAHHELIERWKYKHPYPWDIFRTFEDVSGRDLSWFWRAWYYETWTLDQSVANVTSSGNQHTITIEDKGDVPMPVLLEITLSNGDVLQERIDVDHWLDGYRTKEITIESDSEITRVEIDPQNHFPDVNSSNNVWKASQ</sequence>
<dbReference type="GO" id="GO:0042277">
    <property type="term" value="F:peptide binding"/>
    <property type="evidence" value="ECO:0007669"/>
    <property type="project" value="TreeGrafter"/>
</dbReference>
<feature type="domain" description="Peptidase M1 membrane alanine aminopeptidase" evidence="2">
    <location>
        <begin position="386"/>
        <end position="584"/>
    </location>
</feature>
<dbReference type="InterPro" id="IPR050344">
    <property type="entry name" value="Peptidase_M1_aminopeptidases"/>
</dbReference>
<comment type="caution">
    <text evidence="3">The sequence shown here is derived from an EMBL/GenBank/DDBJ whole genome shotgun (WGS) entry which is preliminary data.</text>
</comment>
<keyword evidence="1" id="KW-0732">Signal</keyword>
<organism evidence="3 4">
    <name type="scientific">Rhodohalobacter barkolensis</name>
    <dbReference type="NCBI Taxonomy" id="2053187"/>
    <lineage>
        <taxon>Bacteria</taxon>
        <taxon>Pseudomonadati</taxon>
        <taxon>Balneolota</taxon>
        <taxon>Balneolia</taxon>
        <taxon>Balneolales</taxon>
        <taxon>Balneolaceae</taxon>
        <taxon>Rhodohalobacter</taxon>
    </lineage>
</organism>
<evidence type="ECO:0000256" key="1">
    <source>
        <dbReference type="SAM" id="SignalP"/>
    </source>
</evidence>
<evidence type="ECO:0000313" key="3">
    <source>
        <dbReference type="EMBL" id="PKD42997.1"/>
    </source>
</evidence>
<feature type="signal peptide" evidence="1">
    <location>
        <begin position="1"/>
        <end position="30"/>
    </location>
</feature>
<dbReference type="SUPFAM" id="SSF55486">
    <property type="entry name" value="Metalloproteases ('zincins'), catalytic domain"/>
    <property type="match status" value="1"/>
</dbReference>
<reference evidence="3 4" key="1">
    <citation type="submission" date="2017-11" db="EMBL/GenBank/DDBJ databases">
        <title>Rhodohalobacter 15182 sp. nov., isolated from a salt lake.</title>
        <authorList>
            <person name="Han S."/>
        </authorList>
    </citation>
    <scope>NUCLEOTIDE SEQUENCE [LARGE SCALE GENOMIC DNA]</scope>
    <source>
        <strain evidence="3 4">15182</strain>
    </source>
</reference>
<dbReference type="Gene3D" id="1.10.390.10">
    <property type="entry name" value="Neutral Protease Domain 2"/>
    <property type="match status" value="1"/>
</dbReference>
<dbReference type="GO" id="GO:0005737">
    <property type="term" value="C:cytoplasm"/>
    <property type="evidence" value="ECO:0007669"/>
    <property type="project" value="TreeGrafter"/>
</dbReference>
<accession>A0A2N0VFM6</accession>
<feature type="chain" id="PRO_5014728809" evidence="1">
    <location>
        <begin position="31"/>
        <end position="682"/>
    </location>
</feature>
<dbReference type="PANTHER" id="PTHR11533:SF174">
    <property type="entry name" value="PUROMYCIN-SENSITIVE AMINOPEPTIDASE-RELATED"/>
    <property type="match status" value="1"/>
</dbReference>
<dbReference type="PANTHER" id="PTHR11533">
    <property type="entry name" value="PROTEASE M1 ZINC METALLOPROTEASE"/>
    <property type="match status" value="1"/>
</dbReference>
<dbReference type="GO" id="GO:0008270">
    <property type="term" value="F:zinc ion binding"/>
    <property type="evidence" value="ECO:0007669"/>
    <property type="project" value="InterPro"/>
</dbReference>
<proteinExistence type="predicted"/>
<dbReference type="GO" id="GO:0043171">
    <property type="term" value="P:peptide catabolic process"/>
    <property type="evidence" value="ECO:0007669"/>
    <property type="project" value="TreeGrafter"/>
</dbReference>
<evidence type="ECO:0000313" key="4">
    <source>
        <dbReference type="Proteomes" id="UP000233398"/>
    </source>
</evidence>
<dbReference type="InterPro" id="IPR014782">
    <property type="entry name" value="Peptidase_M1_dom"/>
</dbReference>
<dbReference type="Proteomes" id="UP000233398">
    <property type="component" value="Unassembled WGS sequence"/>
</dbReference>
<dbReference type="GO" id="GO:0016020">
    <property type="term" value="C:membrane"/>
    <property type="evidence" value="ECO:0007669"/>
    <property type="project" value="TreeGrafter"/>
</dbReference>
<dbReference type="GO" id="GO:0070006">
    <property type="term" value="F:metalloaminopeptidase activity"/>
    <property type="evidence" value="ECO:0007669"/>
    <property type="project" value="TreeGrafter"/>
</dbReference>
<keyword evidence="4" id="KW-1185">Reference proteome</keyword>
<dbReference type="Pfam" id="PF01433">
    <property type="entry name" value="Peptidase_M1"/>
    <property type="match status" value="1"/>
</dbReference>
<gene>
    <name evidence="3" type="ORF">CWD77_10190</name>
</gene>